<dbReference type="Proteomes" id="UP000095651">
    <property type="component" value="Unassembled WGS sequence"/>
</dbReference>
<dbReference type="EC" id="1.18.1.1" evidence="6"/>
<dbReference type="InterPro" id="IPR023753">
    <property type="entry name" value="FAD/NAD-binding_dom"/>
</dbReference>
<gene>
    <name evidence="6" type="primary">padH</name>
    <name evidence="6" type="ORF">ERS852407_04330</name>
</gene>
<dbReference type="PRINTS" id="PR00469">
    <property type="entry name" value="PNDRDTASEII"/>
</dbReference>
<dbReference type="InterPro" id="IPR041575">
    <property type="entry name" value="Rubredoxin_C"/>
</dbReference>
<evidence type="ECO:0000313" key="7">
    <source>
        <dbReference type="Proteomes" id="UP000095651"/>
    </source>
</evidence>
<evidence type="ECO:0000259" key="5">
    <source>
        <dbReference type="Pfam" id="PF18267"/>
    </source>
</evidence>
<dbReference type="RefSeq" id="WP_055658277.1">
    <property type="nucleotide sequence ID" value="NZ_CABIXC010000013.1"/>
</dbReference>
<protein>
    <submittedName>
        <fullName evidence="6">NADH-dependent phenylglyoxylate dehydrogenase subunit epsilon</fullName>
        <ecNumber evidence="6">1.18.1.1</ecNumber>
        <ecNumber evidence="6">1.2.1.58</ecNumber>
    </submittedName>
</protein>
<comment type="cofactor">
    <cofactor evidence="1">
        <name>FAD</name>
        <dbReference type="ChEBI" id="CHEBI:57692"/>
    </cofactor>
</comment>
<evidence type="ECO:0000313" key="6">
    <source>
        <dbReference type="EMBL" id="CUO89515.1"/>
    </source>
</evidence>
<evidence type="ECO:0000259" key="4">
    <source>
        <dbReference type="Pfam" id="PF07992"/>
    </source>
</evidence>
<dbReference type="InterPro" id="IPR016156">
    <property type="entry name" value="FAD/NAD-linked_Rdtase_dimer_sf"/>
</dbReference>
<dbReference type="PRINTS" id="PR00368">
    <property type="entry name" value="FADPNR"/>
</dbReference>
<dbReference type="Pfam" id="PF07992">
    <property type="entry name" value="Pyr_redox_2"/>
    <property type="match status" value="1"/>
</dbReference>
<feature type="domain" description="NADH-rubredoxin oxidoreductase C-terminal" evidence="5">
    <location>
        <begin position="314"/>
        <end position="375"/>
    </location>
</feature>
<dbReference type="GO" id="GO:0015044">
    <property type="term" value="F:rubredoxin-NAD+ reductase activity"/>
    <property type="evidence" value="ECO:0007669"/>
    <property type="project" value="UniProtKB-EC"/>
</dbReference>
<evidence type="ECO:0000256" key="2">
    <source>
        <dbReference type="ARBA" id="ARBA00022630"/>
    </source>
</evidence>
<dbReference type="EC" id="1.2.1.58" evidence="6"/>
<dbReference type="SUPFAM" id="SSF51905">
    <property type="entry name" value="FAD/NAD(P)-binding domain"/>
    <property type="match status" value="1"/>
</dbReference>
<keyword evidence="6" id="KW-0560">Oxidoreductase</keyword>
<organism evidence="6 7">
    <name type="scientific">Hungatella hathewayi</name>
    <dbReference type="NCBI Taxonomy" id="154046"/>
    <lineage>
        <taxon>Bacteria</taxon>
        <taxon>Bacillati</taxon>
        <taxon>Bacillota</taxon>
        <taxon>Clostridia</taxon>
        <taxon>Lachnospirales</taxon>
        <taxon>Lachnospiraceae</taxon>
        <taxon>Hungatella</taxon>
    </lineage>
</organism>
<reference evidence="6 7" key="1">
    <citation type="submission" date="2015-09" db="EMBL/GenBank/DDBJ databases">
        <authorList>
            <consortium name="Pathogen Informatics"/>
        </authorList>
    </citation>
    <scope>NUCLEOTIDE SEQUENCE [LARGE SCALE GENOMIC DNA]</scope>
    <source>
        <strain evidence="6 7">2789STDY5608850</strain>
    </source>
</reference>
<accession>A0A174IX23</accession>
<dbReference type="PANTHER" id="PTHR43429">
    <property type="entry name" value="PYRIDINE NUCLEOTIDE-DISULFIDE OXIDOREDUCTASE DOMAIN-CONTAINING"/>
    <property type="match status" value="1"/>
</dbReference>
<dbReference type="Gene3D" id="3.50.50.60">
    <property type="entry name" value="FAD/NAD(P)-binding domain"/>
    <property type="match status" value="2"/>
</dbReference>
<dbReference type="GO" id="GO:0047110">
    <property type="term" value="F:phenylglyoxylate dehydrogenase (acylating) activity"/>
    <property type="evidence" value="ECO:0007669"/>
    <property type="project" value="UniProtKB-EC"/>
</dbReference>
<feature type="domain" description="FAD/NAD(P)-binding" evidence="4">
    <location>
        <begin position="2"/>
        <end position="291"/>
    </location>
</feature>
<evidence type="ECO:0000256" key="3">
    <source>
        <dbReference type="ARBA" id="ARBA00022827"/>
    </source>
</evidence>
<dbReference type="AlphaFoldDB" id="A0A174IX23"/>
<dbReference type="InterPro" id="IPR036188">
    <property type="entry name" value="FAD/NAD-bd_sf"/>
</dbReference>
<evidence type="ECO:0000256" key="1">
    <source>
        <dbReference type="ARBA" id="ARBA00001974"/>
    </source>
</evidence>
<keyword evidence="3" id="KW-0274">FAD</keyword>
<sequence length="410" mass="45402">MRYVVLGASAAGVNGVRQLRKHCPEAEIVLVSKDDAVYSRCILHHYLGGIRTKEELCFAESDFETKYRVDWRKGVVCSALREAEKKVILSDGTELSYDRLLIATGSHTFLPPVEGLREAKGVFGFHNLDEVEQIRNEAAKAEHIVVMGGGLVGIDAAVGFLHGGRRVTLVEMEDHILAKQLDRRSAKTYEEAMEKEGIQFYLGRGVKEVRMGDGGEVTSLLLTDGTEIPCDMVVVTAGVRPNVEFLKDTGVEMDRFGLVIDHHGQTSVPDIYGAGDVTGRSPIWPAAVKQGMTAADNMAGVQTSMEDFFASKSTMNFLGIPTMSLGVPEIPDETYTVVMEDNGEQYRKIIHKNGKIYGAILQGDLSYGGVLTQLIAIRIDVSRVKKPLFEIDYSDFFHTKENFEFYYEET</sequence>
<proteinExistence type="predicted"/>
<dbReference type="Gene3D" id="3.30.390.30">
    <property type="match status" value="1"/>
</dbReference>
<dbReference type="PANTHER" id="PTHR43429:SF3">
    <property type="entry name" value="NITRITE REDUCTASE [NAD(P)H]"/>
    <property type="match status" value="1"/>
</dbReference>
<keyword evidence="2" id="KW-0285">Flavoprotein</keyword>
<dbReference type="Pfam" id="PF18267">
    <property type="entry name" value="Rubredoxin_C"/>
    <property type="match status" value="1"/>
</dbReference>
<name>A0A174IX23_9FIRM</name>
<dbReference type="InterPro" id="IPR050260">
    <property type="entry name" value="FAD-bd_OxRdtase"/>
</dbReference>
<dbReference type="EMBL" id="CYZE01000013">
    <property type="protein sequence ID" value="CUO89515.1"/>
    <property type="molecule type" value="Genomic_DNA"/>
</dbReference>